<reference evidence="1 5" key="1">
    <citation type="journal article" date="2019" name="Sci. Rep.">
        <title>Orb-weaving spider Araneus ventricosus genome elucidates the spidroin gene catalogue.</title>
        <authorList>
            <person name="Kono N."/>
            <person name="Nakamura H."/>
            <person name="Ohtoshi R."/>
            <person name="Moran D.A.P."/>
            <person name="Shinohara A."/>
            <person name="Yoshida Y."/>
            <person name="Fujiwara M."/>
            <person name="Mori M."/>
            <person name="Tomita M."/>
            <person name="Arakawa K."/>
        </authorList>
    </citation>
    <scope>NUCLEOTIDE SEQUENCE [LARGE SCALE GENOMIC DNA]</scope>
</reference>
<dbReference type="EMBL" id="BGPR01159700">
    <property type="protein sequence ID" value="GBL91210.1"/>
    <property type="molecule type" value="Genomic_DNA"/>
</dbReference>
<dbReference type="AlphaFoldDB" id="A0A4Y2BGJ2"/>
<dbReference type="EMBL" id="BGPR01160156">
    <property type="protein sequence ID" value="GBL92846.1"/>
    <property type="molecule type" value="Genomic_DNA"/>
</dbReference>
<sequence>MAKFLICGDLYDLIPLTIFGYLLVLLKRDIDKEKLDAVRAIKDDLQEKANVFSQTEPYEFSEKSTQTLGKKECSYLDSGDR</sequence>
<proteinExistence type="predicted"/>
<dbReference type="EMBL" id="BGPR01159665">
    <property type="protein sequence ID" value="GBL91083.1"/>
    <property type="molecule type" value="Genomic_DNA"/>
</dbReference>
<evidence type="ECO:0000313" key="3">
    <source>
        <dbReference type="EMBL" id="GBL92846.1"/>
    </source>
</evidence>
<gene>
    <name evidence="2" type="ORF">AVEN_165767_1</name>
    <name evidence="3" type="ORF">AVEN_188122_1</name>
    <name evidence="4" type="ORF">AVEN_203143_1</name>
    <name evidence="1" type="ORF">AVEN_238550_1</name>
</gene>
<evidence type="ECO:0000313" key="4">
    <source>
        <dbReference type="EMBL" id="GBL92854.1"/>
    </source>
</evidence>
<keyword evidence="5" id="KW-1185">Reference proteome</keyword>
<protein>
    <submittedName>
        <fullName evidence="1">Uncharacterized protein</fullName>
    </submittedName>
</protein>
<organism evidence="1 5">
    <name type="scientific">Araneus ventricosus</name>
    <name type="common">Orbweaver spider</name>
    <name type="synonym">Epeira ventricosa</name>
    <dbReference type="NCBI Taxonomy" id="182803"/>
    <lineage>
        <taxon>Eukaryota</taxon>
        <taxon>Metazoa</taxon>
        <taxon>Ecdysozoa</taxon>
        <taxon>Arthropoda</taxon>
        <taxon>Chelicerata</taxon>
        <taxon>Arachnida</taxon>
        <taxon>Araneae</taxon>
        <taxon>Araneomorphae</taxon>
        <taxon>Entelegynae</taxon>
        <taxon>Araneoidea</taxon>
        <taxon>Araneidae</taxon>
        <taxon>Araneus</taxon>
    </lineage>
</organism>
<dbReference type="Proteomes" id="UP000499080">
    <property type="component" value="Unassembled WGS sequence"/>
</dbReference>
<accession>A0A4Y2BGJ2</accession>
<evidence type="ECO:0000313" key="2">
    <source>
        <dbReference type="EMBL" id="GBL91210.1"/>
    </source>
</evidence>
<evidence type="ECO:0000313" key="5">
    <source>
        <dbReference type="Proteomes" id="UP000499080"/>
    </source>
</evidence>
<comment type="caution">
    <text evidence="1">The sequence shown here is derived from an EMBL/GenBank/DDBJ whole genome shotgun (WGS) entry which is preliminary data.</text>
</comment>
<dbReference type="EMBL" id="BGPR01160158">
    <property type="protein sequence ID" value="GBL92854.1"/>
    <property type="molecule type" value="Genomic_DNA"/>
</dbReference>
<evidence type="ECO:0000313" key="1">
    <source>
        <dbReference type="EMBL" id="GBL91083.1"/>
    </source>
</evidence>
<name>A0A4Y2BGJ2_ARAVE</name>